<organism evidence="6 7">
    <name type="scientific">Oceanobacillus bengalensis</name>
    <dbReference type="NCBI Taxonomy" id="1435466"/>
    <lineage>
        <taxon>Bacteria</taxon>
        <taxon>Bacillati</taxon>
        <taxon>Bacillota</taxon>
        <taxon>Bacilli</taxon>
        <taxon>Bacillales</taxon>
        <taxon>Bacillaceae</taxon>
        <taxon>Oceanobacillus</taxon>
    </lineage>
</organism>
<dbReference type="PANTHER" id="PTHR33514:SF13">
    <property type="entry name" value="PROTEIN ABCI12, CHLOROPLASTIC"/>
    <property type="match status" value="1"/>
</dbReference>
<evidence type="ECO:0000256" key="4">
    <source>
        <dbReference type="ARBA" id="ARBA00023136"/>
    </source>
</evidence>
<evidence type="ECO:0000313" key="6">
    <source>
        <dbReference type="EMBL" id="RKQ15004.1"/>
    </source>
</evidence>
<evidence type="ECO:0000256" key="1">
    <source>
        <dbReference type="ARBA" id="ARBA00004141"/>
    </source>
</evidence>
<comment type="subcellular location">
    <subcellularLocation>
        <location evidence="1">Membrane</location>
        <topology evidence="1">Multi-pass membrane protein</topology>
    </subcellularLocation>
</comment>
<dbReference type="GO" id="GO:0005886">
    <property type="term" value="C:plasma membrane"/>
    <property type="evidence" value="ECO:0007669"/>
    <property type="project" value="UniProtKB-ARBA"/>
</dbReference>
<gene>
    <name evidence="6" type="ORF">D8M05_11125</name>
</gene>
<dbReference type="OrthoDB" id="2039442at2"/>
<proteinExistence type="predicted"/>
<feature type="transmembrane region" description="Helical" evidence="5">
    <location>
        <begin position="36"/>
        <end position="66"/>
    </location>
</feature>
<feature type="transmembrane region" description="Helical" evidence="5">
    <location>
        <begin position="153"/>
        <end position="171"/>
    </location>
</feature>
<feature type="transmembrane region" description="Helical" evidence="5">
    <location>
        <begin position="117"/>
        <end position="141"/>
    </location>
</feature>
<accession>A0A494YXQ1</accession>
<evidence type="ECO:0000256" key="3">
    <source>
        <dbReference type="ARBA" id="ARBA00022989"/>
    </source>
</evidence>
<sequence length="314" mass="36387">MFVMYIRSVFLRQVLYKGGVGQMENGYRSYHPYVQFLYYLCVSILAMYFNHPLFLIIACILMVFVNISHDGGRALRKWGLVLIVMSMIIIVLNPFLVSRGTNILFYFRDKQVTLEATIYGITMSLSLVIVLIMFVSFNLVLNGNRFLFIFSKVLPRTAFLIMLAIRFVPLLNRRLEEIGMVHRIRGMSMTEGSIRERAKIGMLRIQLLLTLSLEEAIQTADSMKARGYGIGKKSSYIPYKMEKRDWGWLLTLVLLFLICIVGGSLGYGKIQIYPELGTLHFFLLDWILFVCMISIFSFPLIAEGREKLRWIYLK</sequence>
<keyword evidence="3 5" id="KW-1133">Transmembrane helix</keyword>
<name>A0A494YXQ1_9BACI</name>
<dbReference type="Proteomes" id="UP000281813">
    <property type="component" value="Unassembled WGS sequence"/>
</dbReference>
<feature type="transmembrane region" description="Helical" evidence="5">
    <location>
        <begin position="78"/>
        <end position="97"/>
    </location>
</feature>
<comment type="caution">
    <text evidence="6">The sequence shown here is derived from an EMBL/GenBank/DDBJ whole genome shotgun (WGS) entry which is preliminary data.</text>
</comment>
<evidence type="ECO:0000256" key="2">
    <source>
        <dbReference type="ARBA" id="ARBA00022692"/>
    </source>
</evidence>
<evidence type="ECO:0000313" key="7">
    <source>
        <dbReference type="Proteomes" id="UP000281813"/>
    </source>
</evidence>
<evidence type="ECO:0000256" key="5">
    <source>
        <dbReference type="SAM" id="Phobius"/>
    </source>
</evidence>
<feature type="transmembrane region" description="Helical" evidence="5">
    <location>
        <begin position="246"/>
        <end position="267"/>
    </location>
</feature>
<reference evidence="6 7" key="1">
    <citation type="journal article" date="2015" name="Antonie Van Leeuwenhoek">
        <title>Oceanobacillus bengalensis sp. nov., a bacterium isolated from seawater of the Bay of Bengal.</title>
        <authorList>
            <person name="Yongchang O."/>
            <person name="Xiang W."/>
            <person name="Wang G."/>
        </authorList>
    </citation>
    <scope>NUCLEOTIDE SEQUENCE [LARGE SCALE GENOMIC DNA]</scope>
    <source>
        <strain evidence="6 7">MCCC 1K00260</strain>
    </source>
</reference>
<dbReference type="EMBL" id="RBZO01000016">
    <property type="protein sequence ID" value="RKQ15004.1"/>
    <property type="molecule type" value="Genomic_DNA"/>
</dbReference>
<keyword evidence="7" id="KW-1185">Reference proteome</keyword>
<protein>
    <submittedName>
        <fullName evidence="6">Energy-coupling factor transporter transmembrane protein EcfT</fullName>
    </submittedName>
</protein>
<feature type="transmembrane region" description="Helical" evidence="5">
    <location>
        <begin position="279"/>
        <end position="302"/>
    </location>
</feature>
<dbReference type="PANTHER" id="PTHR33514">
    <property type="entry name" value="PROTEIN ABCI12, CHLOROPLASTIC"/>
    <property type="match status" value="1"/>
</dbReference>
<dbReference type="CDD" id="cd16914">
    <property type="entry name" value="EcfT"/>
    <property type="match status" value="1"/>
</dbReference>
<dbReference type="Pfam" id="PF02361">
    <property type="entry name" value="CbiQ"/>
    <property type="match status" value="1"/>
</dbReference>
<dbReference type="AlphaFoldDB" id="A0A494YXQ1"/>
<keyword evidence="4 5" id="KW-0472">Membrane</keyword>
<keyword evidence="2 5" id="KW-0812">Transmembrane</keyword>
<dbReference type="InterPro" id="IPR003339">
    <property type="entry name" value="ABC/ECF_trnsptr_transmembrane"/>
</dbReference>